<dbReference type="EMBL" id="QFFJ01000002">
    <property type="protein sequence ID" value="RBL89134.1"/>
    <property type="molecule type" value="Genomic_DNA"/>
</dbReference>
<protein>
    <recommendedName>
        <fullName evidence="4">Haem-binding uptake Tiki superfamily ChaN domain-containing protein</fullName>
    </recommendedName>
</protein>
<dbReference type="InterPro" id="IPR043749">
    <property type="entry name" value="DUF5694"/>
</dbReference>
<evidence type="ECO:0008006" key="4">
    <source>
        <dbReference type="Google" id="ProtNLM"/>
    </source>
</evidence>
<gene>
    <name evidence="2" type="ORF">DF182_21625</name>
</gene>
<feature type="signal peptide" evidence="1">
    <location>
        <begin position="1"/>
        <end position="20"/>
    </location>
</feature>
<dbReference type="Pfam" id="PF18950">
    <property type="entry name" value="DUF5694"/>
    <property type="match status" value="1"/>
</dbReference>
<feature type="chain" id="PRO_5016728679" description="Haem-binding uptake Tiki superfamily ChaN domain-containing protein" evidence="1">
    <location>
        <begin position="21"/>
        <end position="282"/>
    </location>
</feature>
<evidence type="ECO:0000256" key="1">
    <source>
        <dbReference type="SAM" id="SignalP"/>
    </source>
</evidence>
<reference evidence="2 3" key="1">
    <citation type="submission" date="2018-05" db="EMBL/GenBank/DDBJ databases">
        <title>Chitinophaga sp. K3CV102501T nov., isolated from isolated from a monsoon evergreen broad-leaved forest soil.</title>
        <authorList>
            <person name="Lv Y."/>
        </authorList>
    </citation>
    <scope>NUCLEOTIDE SEQUENCE [LARGE SCALE GENOMIC DNA]</scope>
    <source>
        <strain evidence="2 3">GDMCC 1.1325</strain>
    </source>
</reference>
<organism evidence="2 3">
    <name type="scientific">Chitinophaga flava</name>
    <dbReference type="NCBI Taxonomy" id="2259036"/>
    <lineage>
        <taxon>Bacteria</taxon>
        <taxon>Pseudomonadati</taxon>
        <taxon>Bacteroidota</taxon>
        <taxon>Chitinophagia</taxon>
        <taxon>Chitinophagales</taxon>
        <taxon>Chitinophagaceae</taxon>
        <taxon>Chitinophaga</taxon>
    </lineage>
</organism>
<dbReference type="AlphaFoldDB" id="A0A365XTV2"/>
<name>A0A365XTV2_9BACT</name>
<evidence type="ECO:0000313" key="3">
    <source>
        <dbReference type="Proteomes" id="UP000253410"/>
    </source>
</evidence>
<accession>A0A365XTV2</accession>
<keyword evidence="3" id="KW-1185">Reference proteome</keyword>
<sequence length="282" mass="32607">MKLYLVLFAVILLFSNNVNAQKENIQKEALLVGVFHFNNPGADLAKTETFDVMSKKSQQELELITDHIKKFRPTKIFVEWEYDNQPALDTLYNRYLKGTYFSYVQDKFPGNTFYAQNEIFQLVFRAGKKAGLEKIYAIDYPMDWPYDSLQIAIQKAGQTGLQQEIDKQIKEFGEQTNALMKKLTLTQLLLEENKTSTRNFNLGFYITLLNKGGALHDFTGADVVNAWYKRNLYMYSLIQKLSEEKNERIMIIAGSGHVAVFKQFIAIDRNYKAVELSDILKN</sequence>
<evidence type="ECO:0000313" key="2">
    <source>
        <dbReference type="EMBL" id="RBL89134.1"/>
    </source>
</evidence>
<dbReference type="OrthoDB" id="7055505at2"/>
<dbReference type="Proteomes" id="UP000253410">
    <property type="component" value="Unassembled WGS sequence"/>
</dbReference>
<keyword evidence="1" id="KW-0732">Signal</keyword>
<proteinExistence type="predicted"/>
<dbReference type="RefSeq" id="WP_113617880.1">
    <property type="nucleotide sequence ID" value="NZ_QFFJ01000002.1"/>
</dbReference>
<comment type="caution">
    <text evidence="2">The sequence shown here is derived from an EMBL/GenBank/DDBJ whole genome shotgun (WGS) entry which is preliminary data.</text>
</comment>